<dbReference type="PRINTS" id="PR00506">
    <property type="entry name" value="D21N6MTFRASE"/>
</dbReference>
<dbReference type="OrthoDB" id="7806498at2"/>
<dbReference type="InterPro" id="IPR002941">
    <property type="entry name" value="DNA_methylase_N4/N6"/>
</dbReference>
<dbReference type="GO" id="GO:0009007">
    <property type="term" value="F:site-specific DNA-methyltransferase (adenine-specific) activity"/>
    <property type="evidence" value="ECO:0007669"/>
    <property type="project" value="UniProtKB-EC"/>
</dbReference>
<dbReference type="CDD" id="cd16403">
    <property type="entry name" value="ParB_N_like_MT"/>
    <property type="match status" value="1"/>
</dbReference>
<dbReference type="Pfam" id="PF01555">
    <property type="entry name" value="N6_N4_Mtase"/>
    <property type="match status" value="1"/>
</dbReference>
<dbReference type="GO" id="GO:0005694">
    <property type="term" value="C:chromosome"/>
    <property type="evidence" value="ECO:0007669"/>
    <property type="project" value="TreeGrafter"/>
</dbReference>
<dbReference type="SMART" id="SM00470">
    <property type="entry name" value="ParB"/>
    <property type="match status" value="1"/>
</dbReference>
<dbReference type="EC" id="2.1.1.72" evidence="2"/>
<dbReference type="Gene3D" id="3.90.1530.10">
    <property type="entry name" value="Conserved hypothetical protein from pyrococcus furiosus pfu- 392566-001, ParB domain"/>
    <property type="match status" value="1"/>
</dbReference>
<dbReference type="STRING" id="1945662.B0A89_01000"/>
<dbReference type="PANTHER" id="PTHR33375:SF1">
    <property type="entry name" value="CHROMOSOME-PARTITIONING PROTEIN PARB-RELATED"/>
    <property type="match status" value="1"/>
</dbReference>
<dbReference type="PANTHER" id="PTHR33375">
    <property type="entry name" value="CHROMOSOME-PARTITIONING PROTEIN PARB-RELATED"/>
    <property type="match status" value="1"/>
</dbReference>
<dbReference type="InterPro" id="IPR003115">
    <property type="entry name" value="ParB_N"/>
</dbReference>
<organism evidence="8 9">
    <name type="scientific">Paracoccus contaminans</name>
    <dbReference type="NCBI Taxonomy" id="1945662"/>
    <lineage>
        <taxon>Bacteria</taxon>
        <taxon>Pseudomonadati</taxon>
        <taxon>Pseudomonadota</taxon>
        <taxon>Alphaproteobacteria</taxon>
        <taxon>Rhodobacterales</taxon>
        <taxon>Paracoccaceae</taxon>
        <taxon>Paracoccus</taxon>
    </lineage>
</organism>
<dbReference type="Pfam" id="PF02195">
    <property type="entry name" value="ParB_N"/>
    <property type="match status" value="1"/>
</dbReference>
<gene>
    <name evidence="8" type="ORF">B0A89_01000</name>
</gene>
<dbReference type="GO" id="GO:0007059">
    <property type="term" value="P:chromosome segregation"/>
    <property type="evidence" value="ECO:0007669"/>
    <property type="project" value="TreeGrafter"/>
</dbReference>
<dbReference type="GO" id="GO:0045881">
    <property type="term" value="P:positive regulation of sporulation resulting in formation of a cellular spore"/>
    <property type="evidence" value="ECO:0007669"/>
    <property type="project" value="TreeGrafter"/>
</dbReference>
<name>A0A1W6D0F9_9RHOB</name>
<dbReference type="GO" id="GO:0032259">
    <property type="term" value="P:methylation"/>
    <property type="evidence" value="ECO:0007669"/>
    <property type="project" value="UniProtKB-KW"/>
</dbReference>
<dbReference type="InterPro" id="IPR015840">
    <property type="entry name" value="DNA_MeTrfase_ParB"/>
</dbReference>
<dbReference type="GO" id="GO:0008170">
    <property type="term" value="F:N-methyltransferase activity"/>
    <property type="evidence" value="ECO:0007669"/>
    <property type="project" value="InterPro"/>
</dbReference>
<dbReference type="InterPro" id="IPR036086">
    <property type="entry name" value="ParB/Sulfiredoxin_sf"/>
</dbReference>
<keyword evidence="5" id="KW-0949">S-adenosyl-L-methionine</keyword>
<dbReference type="GO" id="GO:0003677">
    <property type="term" value="F:DNA binding"/>
    <property type="evidence" value="ECO:0007669"/>
    <property type="project" value="InterPro"/>
</dbReference>
<keyword evidence="4" id="KW-0808">Transferase</keyword>
<dbReference type="PIRSF" id="PIRSF036758">
    <property type="entry name" value="Aden_M_ParB"/>
    <property type="match status" value="1"/>
</dbReference>
<protein>
    <recommendedName>
        <fullName evidence="2">site-specific DNA-methyltransferase (adenine-specific)</fullName>
        <ecNumber evidence="2">2.1.1.72</ecNumber>
    </recommendedName>
</protein>
<comment type="catalytic activity">
    <reaction evidence="6">
        <text>a 2'-deoxyadenosine in DNA + S-adenosyl-L-methionine = an N(6)-methyl-2'-deoxyadenosine in DNA + S-adenosyl-L-homocysteine + H(+)</text>
        <dbReference type="Rhea" id="RHEA:15197"/>
        <dbReference type="Rhea" id="RHEA-COMP:12418"/>
        <dbReference type="Rhea" id="RHEA-COMP:12419"/>
        <dbReference type="ChEBI" id="CHEBI:15378"/>
        <dbReference type="ChEBI" id="CHEBI:57856"/>
        <dbReference type="ChEBI" id="CHEBI:59789"/>
        <dbReference type="ChEBI" id="CHEBI:90615"/>
        <dbReference type="ChEBI" id="CHEBI:90616"/>
        <dbReference type="EC" id="2.1.1.72"/>
    </reaction>
</comment>
<reference evidence="8 9" key="1">
    <citation type="submission" date="2017-03" db="EMBL/GenBank/DDBJ databases">
        <title>Genome sequence of Paracoccus contaminans isolated from a water microcosm.</title>
        <authorList>
            <person name="Aurass P."/>
            <person name="Karste S."/>
            <person name="Trost E."/>
            <person name="Glaeser S.P."/>
            <person name="Kaempfer P."/>
            <person name="Flieger A."/>
        </authorList>
    </citation>
    <scope>NUCLEOTIDE SEQUENCE [LARGE SCALE GENOMIC DNA]</scope>
    <source>
        <strain evidence="9">RKI 16-01929T\LMG 29738T\CCM 8701T\CIP 111112T</strain>
    </source>
</reference>
<evidence type="ECO:0000259" key="7">
    <source>
        <dbReference type="SMART" id="SM00470"/>
    </source>
</evidence>
<dbReference type="Gene3D" id="3.40.50.150">
    <property type="entry name" value="Vaccinia Virus protein VP39"/>
    <property type="match status" value="1"/>
</dbReference>
<dbReference type="REBASE" id="198843">
    <property type="entry name" value="M.PcoRK1ORF1000P"/>
</dbReference>
<evidence type="ECO:0000256" key="1">
    <source>
        <dbReference type="ARBA" id="ARBA00006594"/>
    </source>
</evidence>
<keyword evidence="9" id="KW-1185">Reference proteome</keyword>
<evidence type="ECO:0000256" key="5">
    <source>
        <dbReference type="ARBA" id="ARBA00022691"/>
    </source>
</evidence>
<sequence length="451" mass="49213">MVDLHIEQIAPAALTPWARNARTHSKKQLRQIADSIRSFGFTNPVLIDRQNIILAGHGRVEAARMIGMVSVPCVRLEHMTEEQKRAYVIADNKIALNAGWDDTILAEELQALSQADLDFDLGVIGFEVAEIDRLVEGLAPEEPDDPADDALPASPPPRCRLGDVWALGPHRLVIGDSLDPDVVAGLMNGAEARMVFTDPPYNVPIDGHVGGAGKVKHREFAMAAGEMTRGEFTAFLLRALQNHADHSCDGSIHFVCMDWRHMGELLEAGASVYDELKNLVVWVKDNGGMGTFYRSRHELVFVFKKGTAPHVNSFGLGEGGRYRTNVWQYRGVNTMRTGRMEELAMHPTVKPVQMIADALKDCSARGDIVLDLFGGSGSTLIAAEKTGRRARLCEIDPLYGDVILARWERLAHDDAEQLVCGWAPPIAAANLEPGTLARVSTIACGSDEAAA</sequence>
<dbReference type="InterPro" id="IPR029063">
    <property type="entry name" value="SAM-dependent_MTases_sf"/>
</dbReference>
<evidence type="ECO:0000256" key="2">
    <source>
        <dbReference type="ARBA" id="ARBA00011900"/>
    </source>
</evidence>
<evidence type="ECO:0000313" key="8">
    <source>
        <dbReference type="EMBL" id="ARJ70614.1"/>
    </source>
</evidence>
<feature type="domain" description="ParB-like N-terminal" evidence="7">
    <location>
        <begin position="7"/>
        <end position="92"/>
    </location>
</feature>
<dbReference type="KEGG" id="pcon:B0A89_01000"/>
<accession>A0A1W6D0F9</accession>
<evidence type="ECO:0000256" key="4">
    <source>
        <dbReference type="ARBA" id="ARBA00022679"/>
    </source>
</evidence>
<proteinExistence type="inferred from homology"/>
<dbReference type="Proteomes" id="UP000193017">
    <property type="component" value="Chromosome"/>
</dbReference>
<dbReference type="InterPro" id="IPR050336">
    <property type="entry name" value="Chromosome_partition/occlusion"/>
</dbReference>
<evidence type="ECO:0000256" key="6">
    <source>
        <dbReference type="ARBA" id="ARBA00047942"/>
    </source>
</evidence>
<dbReference type="SUPFAM" id="SSF110849">
    <property type="entry name" value="ParB/Sulfiredoxin"/>
    <property type="match status" value="1"/>
</dbReference>
<dbReference type="InterPro" id="IPR002295">
    <property type="entry name" value="N4/N6-MTase_EcoPI_Mod-like"/>
</dbReference>
<dbReference type="SUPFAM" id="SSF53335">
    <property type="entry name" value="S-adenosyl-L-methionine-dependent methyltransferases"/>
    <property type="match status" value="1"/>
</dbReference>
<evidence type="ECO:0000313" key="9">
    <source>
        <dbReference type="Proteomes" id="UP000193017"/>
    </source>
</evidence>
<keyword evidence="3 8" id="KW-0489">Methyltransferase</keyword>
<comment type="similarity">
    <text evidence="1">Belongs to the N(4)/N(6)-methyltransferase family.</text>
</comment>
<dbReference type="AlphaFoldDB" id="A0A1W6D0F9"/>
<dbReference type="EMBL" id="CP020612">
    <property type="protein sequence ID" value="ARJ70614.1"/>
    <property type="molecule type" value="Genomic_DNA"/>
</dbReference>
<evidence type="ECO:0000256" key="3">
    <source>
        <dbReference type="ARBA" id="ARBA00022603"/>
    </source>
</evidence>